<evidence type="ECO:0000259" key="1">
    <source>
        <dbReference type="Pfam" id="PF01593"/>
    </source>
</evidence>
<reference evidence="2 3" key="1">
    <citation type="journal article" date="2020" name="ISME J.">
        <title>Comparative genomics reveals insights into cyanobacterial evolution and habitat adaptation.</title>
        <authorList>
            <person name="Chen M.Y."/>
            <person name="Teng W.K."/>
            <person name="Zhao L."/>
            <person name="Hu C.X."/>
            <person name="Zhou Y.K."/>
            <person name="Han B.P."/>
            <person name="Song L.R."/>
            <person name="Shu W.S."/>
        </authorList>
    </citation>
    <scope>NUCLEOTIDE SEQUENCE [LARGE SCALE GENOMIC DNA]</scope>
    <source>
        <strain evidence="2 3">FACHB-723</strain>
    </source>
</reference>
<keyword evidence="3" id="KW-1185">Reference proteome</keyword>
<organism evidence="2 3">
    <name type="scientific">Pseudanabaena mucicola FACHB-723</name>
    <dbReference type="NCBI Taxonomy" id="2692860"/>
    <lineage>
        <taxon>Bacteria</taxon>
        <taxon>Bacillati</taxon>
        <taxon>Cyanobacteriota</taxon>
        <taxon>Cyanophyceae</taxon>
        <taxon>Pseudanabaenales</taxon>
        <taxon>Pseudanabaenaceae</taxon>
        <taxon>Pseudanabaena</taxon>
    </lineage>
</organism>
<evidence type="ECO:0000313" key="2">
    <source>
        <dbReference type="EMBL" id="MBD2188416.1"/>
    </source>
</evidence>
<dbReference type="EMBL" id="JACJQB010000015">
    <property type="protein sequence ID" value="MBD2188416.1"/>
    <property type="molecule type" value="Genomic_DNA"/>
</dbReference>
<dbReference type="InterPro" id="IPR036188">
    <property type="entry name" value="FAD/NAD-bd_sf"/>
</dbReference>
<dbReference type="InterPro" id="IPR050281">
    <property type="entry name" value="Flavin_monoamine_oxidase"/>
</dbReference>
<dbReference type="SUPFAM" id="SSF54373">
    <property type="entry name" value="FAD-linked reductases, C-terminal domain"/>
    <property type="match status" value="1"/>
</dbReference>
<proteinExistence type="predicted"/>
<sequence length="373" mass="41466">MPTPRYLGKGASPQQVIIIGAGLSGLVAAYELSAVGHSVTILESQERVGGRVLTLRGGFSDNHFVDAGASRIPQNHYLTLAYVQHFGLALKRFYPSQGSYVSFKDGQRIFTSVENFEKLLASAQISKWTKIAEGADRLPQAFAKALARKIQLGAAVIRIEQDEREVRVFCQSGQEYRADQVICTVPLPVLGKISFSPQLSSPKQIAIAGGYDYRAATRMFVEFPERFWEAEGLNGWGVLAQQPEELWQPTWDSRGKTGILHAYLKGENAIAMDALAADQQLPRLLQKWENLFPNIKNYPSKLISYSWTEDPWVKAGWAYPTKAQETNLFEQLGRSEGKVHFAGEHTASDRGWMQGALASGLRVAQEIHLRQSI</sequence>
<dbReference type="PANTHER" id="PTHR10742:SF342">
    <property type="entry name" value="AMINE OXIDASE"/>
    <property type="match status" value="1"/>
</dbReference>
<gene>
    <name evidence="2" type="ORF">H6F41_09690</name>
</gene>
<dbReference type="Gene3D" id="3.50.50.60">
    <property type="entry name" value="FAD/NAD(P)-binding domain"/>
    <property type="match status" value="2"/>
</dbReference>
<dbReference type="InterPro" id="IPR002937">
    <property type="entry name" value="Amino_oxidase"/>
</dbReference>
<dbReference type="SUPFAM" id="SSF51905">
    <property type="entry name" value="FAD/NAD(P)-binding domain"/>
    <property type="match status" value="1"/>
</dbReference>
<feature type="domain" description="Amine oxidase" evidence="1">
    <location>
        <begin position="132"/>
        <end position="367"/>
    </location>
</feature>
<dbReference type="Proteomes" id="UP000642094">
    <property type="component" value="Unassembled WGS sequence"/>
</dbReference>
<protein>
    <submittedName>
        <fullName evidence="2">FAD-dependent oxidoreductase</fullName>
    </submittedName>
</protein>
<accession>A0ABR7ZYS1</accession>
<evidence type="ECO:0000313" key="3">
    <source>
        <dbReference type="Proteomes" id="UP000642094"/>
    </source>
</evidence>
<comment type="caution">
    <text evidence="2">The sequence shown here is derived from an EMBL/GenBank/DDBJ whole genome shotgun (WGS) entry which is preliminary data.</text>
</comment>
<name>A0ABR7ZYS1_9CYAN</name>
<dbReference type="Pfam" id="PF01593">
    <property type="entry name" value="Amino_oxidase"/>
    <property type="match status" value="2"/>
</dbReference>
<feature type="domain" description="Amine oxidase" evidence="1">
    <location>
        <begin position="23"/>
        <end position="111"/>
    </location>
</feature>
<dbReference type="PANTHER" id="PTHR10742">
    <property type="entry name" value="FLAVIN MONOAMINE OXIDASE"/>
    <property type="match status" value="1"/>
</dbReference>